<dbReference type="InterPro" id="IPR021144">
    <property type="entry name" value="UPF0597"/>
</dbReference>
<reference evidence="4" key="1">
    <citation type="submission" date="2016-09" db="EMBL/GenBank/DDBJ databases">
        <title>Genomics of Clostridium taeniosporum, an organism which forms endospores with ribbon-like appendages.</title>
        <authorList>
            <person name="Walker J.R."/>
        </authorList>
    </citation>
    <scope>NUCLEOTIDE SEQUENCE [LARGE SCALE GENOMIC DNA]</scope>
    <source>
        <strain evidence="4">1/k</strain>
    </source>
</reference>
<accession>A0A1D7XJT9</accession>
<evidence type="ECO:0000259" key="2">
    <source>
        <dbReference type="Pfam" id="PF03313"/>
    </source>
</evidence>
<keyword evidence="4" id="KW-1185">Reference proteome</keyword>
<dbReference type="KEGG" id="ctae:BGI42_06205"/>
<dbReference type="PANTHER" id="PTHR30501">
    <property type="entry name" value="UPF0597 PROTEIN YHAM"/>
    <property type="match status" value="1"/>
</dbReference>
<dbReference type="RefSeq" id="WP_069679500.1">
    <property type="nucleotide sequence ID" value="NZ_CP017253.2"/>
</dbReference>
<organism evidence="3 4">
    <name type="scientific">Clostridium taeniosporum</name>
    <dbReference type="NCBI Taxonomy" id="394958"/>
    <lineage>
        <taxon>Bacteria</taxon>
        <taxon>Bacillati</taxon>
        <taxon>Bacillota</taxon>
        <taxon>Clostridia</taxon>
        <taxon>Eubacteriales</taxon>
        <taxon>Clostridiaceae</taxon>
        <taxon>Clostridium</taxon>
    </lineage>
</organism>
<dbReference type="PANTHER" id="PTHR30501:SF2">
    <property type="entry name" value="UPF0597 PROTEIN YHAM"/>
    <property type="match status" value="1"/>
</dbReference>
<dbReference type="GO" id="GO:0080146">
    <property type="term" value="F:L-cysteine desulfhydrase activity"/>
    <property type="evidence" value="ECO:0007669"/>
    <property type="project" value="TreeGrafter"/>
</dbReference>
<dbReference type="InterPro" id="IPR005130">
    <property type="entry name" value="Ser_deHydtase-like_asu"/>
</dbReference>
<dbReference type="PIRSF" id="PIRSF006054">
    <property type="entry name" value="UCP006054"/>
    <property type="match status" value="1"/>
</dbReference>
<evidence type="ECO:0000313" key="3">
    <source>
        <dbReference type="EMBL" id="AOR23349.1"/>
    </source>
</evidence>
<comment type="similarity">
    <text evidence="1">Belongs to the UPF0597 family.</text>
</comment>
<dbReference type="Proteomes" id="UP000094652">
    <property type="component" value="Chromosome"/>
</dbReference>
<sequence length="425" mass="45382">MKKNDNIYNTYVQILKEELVPAMGCTEPIAIAYGGAKAREILGVIPEKCEIEVSGNIIKNVKSVIVPNTNGLKGIEAALAAGVTVGNEAAVLEVLANVQDEDKPKIKDYMDNHEIKIIPSNKNITFYIEVRLYSKSSYVKLIIENYHTNIVLIEMDGKIIFESGSEKENTAGITDRSLLNVKEIVEFADIVCIDDIKDTISRQIEYNMAISKEGLTGNWGAQIGKVLLKTYGNDIKIRAKAAAAAGSDARMSGCELPVIIVSGSGNQGMTASIPVVEYAKELNASDEKLYRSLIVSSLITIHQKTGIGRLSAFCGAVSAGCGAGAGIAYLNGGDDKIVSHTVVNALAIVSGIICDGAKSSCAAKIATAVDAGILGYNMYLNGQQFYSGDGIVTKGVDNTIDNVGRMAREGMRETDKEILKIMVGQ</sequence>
<evidence type="ECO:0000256" key="1">
    <source>
        <dbReference type="HAMAP-Rule" id="MF_01845"/>
    </source>
</evidence>
<dbReference type="GO" id="GO:0019450">
    <property type="term" value="P:L-cysteine catabolic process to pyruvate"/>
    <property type="evidence" value="ECO:0007669"/>
    <property type="project" value="TreeGrafter"/>
</dbReference>
<proteinExistence type="inferred from homology"/>
<gene>
    <name evidence="3" type="ORF">BGI42_06205</name>
</gene>
<dbReference type="Pfam" id="PF03313">
    <property type="entry name" value="SDH_alpha"/>
    <property type="match status" value="1"/>
</dbReference>
<feature type="domain" description="Serine dehydratase-like alpha subunit" evidence="2">
    <location>
        <begin position="174"/>
        <end position="420"/>
    </location>
</feature>
<evidence type="ECO:0000313" key="4">
    <source>
        <dbReference type="Proteomes" id="UP000094652"/>
    </source>
</evidence>
<dbReference type="HAMAP" id="MF_01845">
    <property type="entry name" value="UPF0597"/>
    <property type="match status" value="1"/>
</dbReference>
<protein>
    <recommendedName>
        <fullName evidence="1">UPF0597 protein BGI42_06205</fullName>
    </recommendedName>
</protein>
<dbReference type="EMBL" id="CP017253">
    <property type="protein sequence ID" value="AOR23349.1"/>
    <property type="molecule type" value="Genomic_DNA"/>
</dbReference>
<dbReference type="AlphaFoldDB" id="A0A1D7XJT9"/>
<dbReference type="OrthoDB" id="41906at2"/>
<name>A0A1D7XJT9_9CLOT</name>